<dbReference type="Gene3D" id="1.10.510.10">
    <property type="entry name" value="Transferase(Phosphotransferase) domain 1"/>
    <property type="match status" value="1"/>
</dbReference>
<sequence length="210" mass="24247">FKAYREMVKELQLLRDMTMSPNVLQFYEEPDGMNSMSVVHGHPPYVEPLCFKGNYWPDARSDIYSLGVVLWELSSGRPPMTQISPSAIGYNVVMGMRESPIIGTPDSYVQLYTECWDGKPENRPNIDSVYDRIKFIEWPEETDDVKNLNMEFSDSISSSISELITQEKYYKQYPNLAGFSYQAGLGTEMDSIKAKPFYEMFAQNNNHWLL</sequence>
<dbReference type="AlphaFoldDB" id="A0A9N9HFF9"/>
<dbReference type="EMBL" id="CAJVPL010011815">
    <property type="protein sequence ID" value="CAG8685166.1"/>
    <property type="molecule type" value="Genomic_DNA"/>
</dbReference>
<protein>
    <submittedName>
        <fullName evidence="2">991_t:CDS:1</fullName>
    </submittedName>
</protein>
<dbReference type="InterPro" id="IPR001245">
    <property type="entry name" value="Ser-Thr/Tyr_kinase_cat_dom"/>
</dbReference>
<dbReference type="PROSITE" id="PS50011">
    <property type="entry name" value="PROTEIN_KINASE_DOM"/>
    <property type="match status" value="1"/>
</dbReference>
<comment type="caution">
    <text evidence="2">The sequence shown here is derived from an EMBL/GenBank/DDBJ whole genome shotgun (WGS) entry which is preliminary data.</text>
</comment>
<dbReference type="Pfam" id="PF07714">
    <property type="entry name" value="PK_Tyr_Ser-Thr"/>
    <property type="match status" value="1"/>
</dbReference>
<evidence type="ECO:0000259" key="1">
    <source>
        <dbReference type="PROSITE" id="PS50011"/>
    </source>
</evidence>
<feature type="non-terminal residue" evidence="2">
    <location>
        <position position="210"/>
    </location>
</feature>
<dbReference type="Proteomes" id="UP000789831">
    <property type="component" value="Unassembled WGS sequence"/>
</dbReference>
<accession>A0A9N9HFF9</accession>
<name>A0A9N9HFF9_9GLOM</name>
<feature type="non-terminal residue" evidence="2">
    <location>
        <position position="1"/>
    </location>
</feature>
<dbReference type="InterPro" id="IPR051681">
    <property type="entry name" value="Ser/Thr_Kinases-Pseudokinases"/>
</dbReference>
<dbReference type="SUPFAM" id="SSF56112">
    <property type="entry name" value="Protein kinase-like (PK-like)"/>
    <property type="match status" value="1"/>
</dbReference>
<feature type="domain" description="Protein kinase" evidence="1">
    <location>
        <begin position="1"/>
        <end position="136"/>
    </location>
</feature>
<gene>
    <name evidence="2" type="ORF">AGERDE_LOCUS12845</name>
</gene>
<dbReference type="PANTHER" id="PTHR44329">
    <property type="entry name" value="SERINE/THREONINE-PROTEIN KINASE TNNI3K-RELATED"/>
    <property type="match status" value="1"/>
</dbReference>
<dbReference type="GO" id="GO:0005524">
    <property type="term" value="F:ATP binding"/>
    <property type="evidence" value="ECO:0007669"/>
    <property type="project" value="InterPro"/>
</dbReference>
<keyword evidence="3" id="KW-1185">Reference proteome</keyword>
<evidence type="ECO:0000313" key="3">
    <source>
        <dbReference type="Proteomes" id="UP000789831"/>
    </source>
</evidence>
<proteinExistence type="predicted"/>
<organism evidence="2 3">
    <name type="scientific">Ambispora gerdemannii</name>
    <dbReference type="NCBI Taxonomy" id="144530"/>
    <lineage>
        <taxon>Eukaryota</taxon>
        <taxon>Fungi</taxon>
        <taxon>Fungi incertae sedis</taxon>
        <taxon>Mucoromycota</taxon>
        <taxon>Glomeromycotina</taxon>
        <taxon>Glomeromycetes</taxon>
        <taxon>Archaeosporales</taxon>
        <taxon>Ambisporaceae</taxon>
        <taxon>Ambispora</taxon>
    </lineage>
</organism>
<dbReference type="InterPro" id="IPR011009">
    <property type="entry name" value="Kinase-like_dom_sf"/>
</dbReference>
<dbReference type="GO" id="GO:0004674">
    <property type="term" value="F:protein serine/threonine kinase activity"/>
    <property type="evidence" value="ECO:0007669"/>
    <property type="project" value="TreeGrafter"/>
</dbReference>
<dbReference type="OrthoDB" id="2353542at2759"/>
<reference evidence="2" key="1">
    <citation type="submission" date="2021-06" db="EMBL/GenBank/DDBJ databases">
        <authorList>
            <person name="Kallberg Y."/>
            <person name="Tangrot J."/>
            <person name="Rosling A."/>
        </authorList>
    </citation>
    <scope>NUCLEOTIDE SEQUENCE</scope>
    <source>
        <strain evidence="2">MT106</strain>
    </source>
</reference>
<dbReference type="InterPro" id="IPR000719">
    <property type="entry name" value="Prot_kinase_dom"/>
</dbReference>
<evidence type="ECO:0000313" key="2">
    <source>
        <dbReference type="EMBL" id="CAG8685166.1"/>
    </source>
</evidence>